<accession>A0A6I1EPN7</accession>
<feature type="domain" description="N-terminal" evidence="2">
    <location>
        <begin position="11"/>
        <end position="99"/>
    </location>
</feature>
<dbReference type="Pfam" id="PF08401">
    <property type="entry name" value="ArdcN"/>
    <property type="match status" value="1"/>
</dbReference>
<protein>
    <submittedName>
        <fullName evidence="4">DUF1738 domain-containing protein</fullName>
    </submittedName>
</protein>
<dbReference type="EMBL" id="WEHX01000040">
    <property type="protein sequence ID" value="KAB7659397.1"/>
    <property type="molecule type" value="Genomic_DNA"/>
</dbReference>
<comment type="caution">
    <text evidence="4">The sequence shown here is derived from an EMBL/GenBank/DDBJ whole genome shotgun (WGS) entry which is preliminary data.</text>
</comment>
<reference evidence="4 5" key="1">
    <citation type="submission" date="2019-10" db="EMBL/GenBank/DDBJ databases">
        <title>Genome diversity of Sutterella seckii.</title>
        <authorList>
            <person name="Chaplin A.V."/>
            <person name="Sokolova S.R."/>
            <person name="Mosin K.A."/>
            <person name="Ivanova E.L."/>
            <person name="Kochetkova T.O."/>
            <person name="Goltsov A.Y."/>
            <person name="Trofimov D.Y."/>
            <person name="Efimov B.A."/>
        </authorList>
    </citation>
    <scope>NUCLEOTIDE SEQUENCE [LARGE SCALE GENOMIC DNA]</scope>
    <source>
        <strain evidence="4 5">ASD393</strain>
    </source>
</reference>
<dbReference type="AlphaFoldDB" id="A0A6I1EPN7"/>
<dbReference type="GO" id="GO:0003697">
    <property type="term" value="F:single-stranded DNA binding"/>
    <property type="evidence" value="ECO:0007669"/>
    <property type="project" value="InterPro"/>
</dbReference>
<evidence type="ECO:0000256" key="1">
    <source>
        <dbReference type="SAM" id="MobiDB-lite"/>
    </source>
</evidence>
<evidence type="ECO:0000313" key="4">
    <source>
        <dbReference type="EMBL" id="KAB7659397.1"/>
    </source>
</evidence>
<dbReference type="Pfam" id="PF18818">
    <property type="entry name" value="MPTase-PolyVal"/>
    <property type="match status" value="1"/>
</dbReference>
<sequence>MSKSQDRLNALAEEVASRLIEQLEKGTAPWQKPWNGVTSRPHNPITASEYSGANWLCLQMAAEMQGFSDPRWMTFKQITDAGGHVKKGSRGVPCLYWADKWLDAEGKPLSAKEVRELPPESRQRILIPCRFVVFNAEQTEGLNLPEWKAPEVTWDPNERAEKILKASNAVIHHKLGNAAFYNPSTDSITLPERGQFANASDYYDTALHELGHWTGHESRLNRDLSGRFGTPDYAKEELRAEIASMMLASEIGLPHNTQQHAAYVASWIKILKEDPAEIIRASADAQKITDFVKNLEQERYYVVDYEKNAVLRLTHPEWVAGVRKVLNDKPKALAKFESFLVPVQGNTLSPEHLERNACNALLNPTDPRSQILLPITLHRGAVATSDPHHFIGLAKLQPGLEDKAFRFLQRIDGNDVADKARADWAQEEARNSTTALAFGLNSHNYWKALEKITAEEKTPLETAAEKFPAAAPEEQKLVAREALAAVKAEKRFYLIDFEANDASVVTHRELMAKAGAILQENPGAKQEFEEAFVTETKAGKIVRNSDPNRKERQVLRRLLDPTLPWSNLEKCPVNHAGLFYTDNPLRAVAAASFYSPDLAQKATALVARVDSGITVDDVHRQLQDPEIAESLTPQRLCAERYWKTLESERTKAAFPKSIETLEPSSSGKKFYVLDFERNGVQRLTHAEYMQKARDILEKNPRAKAEFESAWGIALQRGKMTQERERNLVGMVLDPADAWSFLHGVYADHQGLFVTDRPALAVQVAKLKSDDFGNLVFKEAAKASRGFSLQTLQVESIQPKFLGEMSTIRLHCGKHWAILAEKRRLRGSLEANYLQEPLREKLERLPQSDRDEFKQMAVAAICQEDKERYERNNTYYAVDFKTRMVHRWSHEQVMRQGLYIIRDNPKALARFEMEKKEAVLKDGTSPEKAEASALRERVSPASKDWMVGIDRGHPGFFFSKDPAESMAAAAKVSPDIARRIEMRVRLAEGETAASLAKVRATALEKSPAFQANWAIQPSPGKAAEVDLKNTAAEPQRPRTLER</sequence>
<feature type="domain" description="Polyvalent protein metallopeptidase" evidence="3">
    <location>
        <begin position="158"/>
        <end position="283"/>
    </location>
</feature>
<dbReference type="RefSeq" id="WP_152158446.1">
    <property type="nucleotide sequence ID" value="NZ_WEHX01000040.1"/>
</dbReference>
<evidence type="ECO:0000259" key="3">
    <source>
        <dbReference type="Pfam" id="PF18818"/>
    </source>
</evidence>
<dbReference type="OrthoDB" id="9792687at2"/>
<dbReference type="InterPro" id="IPR013610">
    <property type="entry name" value="ArdC_N"/>
</dbReference>
<proteinExistence type="predicted"/>
<feature type="region of interest" description="Disordered" evidence="1">
    <location>
        <begin position="1013"/>
        <end position="1041"/>
    </location>
</feature>
<evidence type="ECO:0000313" key="5">
    <source>
        <dbReference type="Proteomes" id="UP000430564"/>
    </source>
</evidence>
<evidence type="ECO:0000259" key="2">
    <source>
        <dbReference type="Pfam" id="PF08401"/>
    </source>
</evidence>
<gene>
    <name evidence="4" type="ORF">GBM95_06985</name>
</gene>
<name>A0A6I1EPN7_9BURK</name>
<organism evidence="4 5">
    <name type="scientific">Sutterella seckii</name>
    <dbReference type="NCBI Taxonomy" id="1944635"/>
    <lineage>
        <taxon>Bacteria</taxon>
        <taxon>Pseudomonadati</taxon>
        <taxon>Pseudomonadota</taxon>
        <taxon>Betaproteobacteria</taxon>
        <taxon>Burkholderiales</taxon>
        <taxon>Sutterellaceae</taxon>
        <taxon>Sutterella</taxon>
    </lineage>
</organism>
<dbReference type="InterPro" id="IPR041459">
    <property type="entry name" value="MPTase-PolyVal"/>
</dbReference>
<dbReference type="Proteomes" id="UP000430564">
    <property type="component" value="Unassembled WGS sequence"/>
</dbReference>